<dbReference type="PANTHER" id="PTHR43280:SF27">
    <property type="entry name" value="TRANSCRIPTIONAL REGULATOR MTLR"/>
    <property type="match status" value="1"/>
</dbReference>
<evidence type="ECO:0000256" key="1">
    <source>
        <dbReference type="ARBA" id="ARBA00023015"/>
    </source>
</evidence>
<evidence type="ECO:0000313" key="6">
    <source>
        <dbReference type="Proteomes" id="UP000189739"/>
    </source>
</evidence>
<dbReference type="InterPro" id="IPR018060">
    <property type="entry name" value="HTH_AraC"/>
</dbReference>
<dbReference type="GO" id="GO:0003700">
    <property type="term" value="F:DNA-binding transcription factor activity"/>
    <property type="evidence" value="ECO:0007669"/>
    <property type="project" value="InterPro"/>
</dbReference>
<gene>
    <name evidence="5" type="ORF">BC343_06335</name>
</gene>
<dbReference type="InterPro" id="IPR011051">
    <property type="entry name" value="RmlC_Cupin_sf"/>
</dbReference>
<reference evidence="5 6" key="1">
    <citation type="submission" date="2016-07" db="EMBL/GenBank/DDBJ databases">
        <title>Genomic analysis of zinc-resistant bacterium Mucilaginibacter pedocola TBZ30.</title>
        <authorList>
            <person name="Huang J."/>
            <person name="Tang J."/>
        </authorList>
    </citation>
    <scope>NUCLEOTIDE SEQUENCE [LARGE SCALE GENOMIC DNA]</scope>
    <source>
        <strain evidence="5 6">TBZ30</strain>
    </source>
</reference>
<sequence>MKPHFYKIIVKDENSFSAGVRIQPNFGKLWHYHPELELHYVVKGQGVRFVGDSIGNFEETELVLLGENLPHTWRCREDLYTEDKEDNTEAIVIQFLPEFLGKPFLSIPEALPIRLLFDKAKRGLLITGKTKTIVHELMLKVIEETGMSRILSLLSILNVLSQSNDVSYIANSTNFYKSNEAESVRLNRIYAHTMANFKEALPLEEIAKVANLSVTSFCRYFKMMTNKSYHEFLMEIRISHACRLLIEDNLSINAICYECGFGNVSNFYRYFVRIKNTTPAEFKKQYLEKKLTDIYQPILN</sequence>
<dbReference type="Gene3D" id="2.60.120.10">
    <property type="entry name" value="Jelly Rolls"/>
    <property type="match status" value="1"/>
</dbReference>
<keyword evidence="2" id="KW-0238">DNA-binding</keyword>
<keyword evidence="1" id="KW-0805">Transcription regulation</keyword>
<keyword evidence="6" id="KW-1185">Reference proteome</keyword>
<proteinExistence type="predicted"/>
<dbReference type="STRING" id="1792845.BC343_06335"/>
<evidence type="ECO:0000259" key="4">
    <source>
        <dbReference type="PROSITE" id="PS01124"/>
    </source>
</evidence>
<comment type="caution">
    <text evidence="5">The sequence shown here is derived from an EMBL/GenBank/DDBJ whole genome shotgun (WGS) entry which is preliminary data.</text>
</comment>
<evidence type="ECO:0000313" key="5">
    <source>
        <dbReference type="EMBL" id="OOQ59768.1"/>
    </source>
</evidence>
<keyword evidence="3" id="KW-0804">Transcription</keyword>
<dbReference type="OrthoDB" id="9787988at2"/>
<dbReference type="PROSITE" id="PS01124">
    <property type="entry name" value="HTH_ARAC_FAMILY_2"/>
    <property type="match status" value="1"/>
</dbReference>
<dbReference type="SUPFAM" id="SSF51182">
    <property type="entry name" value="RmlC-like cupins"/>
    <property type="match status" value="1"/>
</dbReference>
<dbReference type="InterPro" id="IPR009057">
    <property type="entry name" value="Homeodomain-like_sf"/>
</dbReference>
<name>A0A1S9PGT2_9SPHI</name>
<dbReference type="Proteomes" id="UP000189739">
    <property type="component" value="Unassembled WGS sequence"/>
</dbReference>
<dbReference type="EMBL" id="MBTF01000012">
    <property type="protein sequence ID" value="OOQ59768.1"/>
    <property type="molecule type" value="Genomic_DNA"/>
</dbReference>
<dbReference type="SMART" id="SM00342">
    <property type="entry name" value="HTH_ARAC"/>
    <property type="match status" value="1"/>
</dbReference>
<dbReference type="InterPro" id="IPR018062">
    <property type="entry name" value="HTH_AraC-typ_CS"/>
</dbReference>
<dbReference type="Gene3D" id="1.10.10.60">
    <property type="entry name" value="Homeodomain-like"/>
    <property type="match status" value="2"/>
</dbReference>
<dbReference type="SUPFAM" id="SSF46689">
    <property type="entry name" value="Homeodomain-like"/>
    <property type="match status" value="2"/>
</dbReference>
<dbReference type="PANTHER" id="PTHR43280">
    <property type="entry name" value="ARAC-FAMILY TRANSCRIPTIONAL REGULATOR"/>
    <property type="match status" value="1"/>
</dbReference>
<evidence type="ECO:0000256" key="2">
    <source>
        <dbReference type="ARBA" id="ARBA00023125"/>
    </source>
</evidence>
<dbReference type="Pfam" id="PF12833">
    <property type="entry name" value="HTH_18"/>
    <property type="match status" value="1"/>
</dbReference>
<dbReference type="AlphaFoldDB" id="A0A1S9PGT2"/>
<dbReference type="PROSITE" id="PS00041">
    <property type="entry name" value="HTH_ARAC_FAMILY_1"/>
    <property type="match status" value="1"/>
</dbReference>
<feature type="domain" description="HTH araC/xylS-type" evidence="4">
    <location>
        <begin position="187"/>
        <end position="285"/>
    </location>
</feature>
<dbReference type="RefSeq" id="WP_078348521.1">
    <property type="nucleotide sequence ID" value="NZ_MBTF01000012.1"/>
</dbReference>
<accession>A0A1S9PGT2</accession>
<dbReference type="GO" id="GO:0043565">
    <property type="term" value="F:sequence-specific DNA binding"/>
    <property type="evidence" value="ECO:0007669"/>
    <property type="project" value="InterPro"/>
</dbReference>
<protein>
    <submittedName>
        <fullName evidence="5">AraC family transcriptional regulator</fullName>
    </submittedName>
</protein>
<evidence type="ECO:0000256" key="3">
    <source>
        <dbReference type="ARBA" id="ARBA00023163"/>
    </source>
</evidence>
<dbReference type="CDD" id="cd06976">
    <property type="entry name" value="cupin_MtlR-like_N"/>
    <property type="match status" value="1"/>
</dbReference>
<dbReference type="InterPro" id="IPR014710">
    <property type="entry name" value="RmlC-like_jellyroll"/>
</dbReference>
<organism evidence="5 6">
    <name type="scientific">Mucilaginibacter pedocola</name>
    <dbReference type="NCBI Taxonomy" id="1792845"/>
    <lineage>
        <taxon>Bacteria</taxon>
        <taxon>Pseudomonadati</taxon>
        <taxon>Bacteroidota</taxon>
        <taxon>Sphingobacteriia</taxon>
        <taxon>Sphingobacteriales</taxon>
        <taxon>Sphingobacteriaceae</taxon>
        <taxon>Mucilaginibacter</taxon>
    </lineage>
</organism>